<dbReference type="EMBL" id="JBHSQS010000025">
    <property type="protein sequence ID" value="MFC5927113.1"/>
    <property type="molecule type" value="Genomic_DNA"/>
</dbReference>
<accession>A0ABW1HCT0</accession>
<reference evidence="2" key="1">
    <citation type="journal article" date="2019" name="Int. J. Syst. Evol. Microbiol.">
        <title>The Global Catalogue of Microorganisms (GCM) 10K type strain sequencing project: providing services to taxonomists for standard genome sequencing and annotation.</title>
        <authorList>
            <consortium name="The Broad Institute Genomics Platform"/>
            <consortium name="The Broad Institute Genome Sequencing Center for Infectious Disease"/>
            <person name="Wu L."/>
            <person name="Ma J."/>
        </authorList>
    </citation>
    <scope>NUCLEOTIDE SEQUENCE [LARGE SCALE GENOMIC DNA]</scope>
    <source>
        <strain evidence="2">CGMCC 4.7144</strain>
    </source>
</reference>
<protein>
    <recommendedName>
        <fullName evidence="3">GerMN domain-containing protein</fullName>
    </recommendedName>
</protein>
<proteinExistence type="predicted"/>
<evidence type="ECO:0000313" key="2">
    <source>
        <dbReference type="Proteomes" id="UP001596226"/>
    </source>
</evidence>
<dbReference type="RefSeq" id="WP_377515450.1">
    <property type="nucleotide sequence ID" value="NZ_JBHSQS010000025.1"/>
</dbReference>
<dbReference type="PROSITE" id="PS51257">
    <property type="entry name" value="PROKAR_LIPOPROTEIN"/>
    <property type="match status" value="1"/>
</dbReference>
<keyword evidence="2" id="KW-1185">Reference proteome</keyword>
<gene>
    <name evidence="1" type="ORF">ACFQGL_27620</name>
</gene>
<sequence>MTGRRVARTLLAGGALLALFTAGCGVRPSDVIIGRPAVSGQAEGVGLYLLWHGQLALVVRPTKESVPPDKVLGLLAMGPDESERSQGFTSEVPTDLVSGVSDGPVPAGSANLTPVPSAKVKTDGNGITLTMAGKVTALSGTAADQIICTVSGPVAQLSQVAAFAPVTIVGTDGARPPRSCPIR</sequence>
<evidence type="ECO:0000313" key="1">
    <source>
        <dbReference type="EMBL" id="MFC5927113.1"/>
    </source>
</evidence>
<comment type="caution">
    <text evidence="1">The sequence shown here is derived from an EMBL/GenBank/DDBJ whole genome shotgun (WGS) entry which is preliminary data.</text>
</comment>
<evidence type="ECO:0008006" key="3">
    <source>
        <dbReference type="Google" id="ProtNLM"/>
    </source>
</evidence>
<organism evidence="1 2">
    <name type="scientific">Micromonospora vulcania</name>
    <dbReference type="NCBI Taxonomy" id="1441873"/>
    <lineage>
        <taxon>Bacteria</taxon>
        <taxon>Bacillati</taxon>
        <taxon>Actinomycetota</taxon>
        <taxon>Actinomycetes</taxon>
        <taxon>Micromonosporales</taxon>
        <taxon>Micromonosporaceae</taxon>
        <taxon>Micromonospora</taxon>
    </lineage>
</organism>
<dbReference type="Proteomes" id="UP001596226">
    <property type="component" value="Unassembled WGS sequence"/>
</dbReference>
<name>A0ABW1HCT0_9ACTN</name>